<dbReference type="Proteomes" id="UP001150941">
    <property type="component" value="Unassembled WGS sequence"/>
</dbReference>
<reference evidence="1" key="1">
    <citation type="submission" date="2022-11" db="EMBL/GenBank/DDBJ databases">
        <authorList>
            <person name="Petersen C."/>
        </authorList>
    </citation>
    <scope>NUCLEOTIDE SEQUENCE</scope>
    <source>
        <strain evidence="1">IBT 19713</strain>
    </source>
</reference>
<name>A0A9W9NHK4_9EURO</name>
<dbReference type="PANTHER" id="PTHR36922:SF1">
    <property type="entry name" value="DUF1993 DOMAIN-CONTAINING PROTEIN"/>
    <property type="match status" value="1"/>
</dbReference>
<protein>
    <recommendedName>
        <fullName evidence="3">DUF1993 domain-containing protein</fullName>
    </recommendedName>
</protein>
<dbReference type="InterPro" id="IPR018531">
    <property type="entry name" value="DUF1993"/>
</dbReference>
<dbReference type="Gene3D" id="1.20.120.450">
    <property type="entry name" value="dinb family like domain"/>
    <property type="match status" value="1"/>
</dbReference>
<sequence length="169" mass="18919">MVYTVEDGFLKPAKNALQALRHCLQKAQEHPNSASFPDKRIIDDMHPLTFQVRAVTSSVFWALTALTDGAIASPNDGFPKVEELTWDQLYEHIDSALKALDSADNAYIIEHVEKVRKYKIGPMERESTGTQAAQIMQANIFFHVTTAYAILRKEGVPLGKTDYLGHFLA</sequence>
<dbReference type="GeneID" id="83205910"/>
<evidence type="ECO:0000313" key="2">
    <source>
        <dbReference type="Proteomes" id="UP001150941"/>
    </source>
</evidence>
<dbReference type="PANTHER" id="PTHR36922">
    <property type="entry name" value="BLL2446 PROTEIN"/>
    <property type="match status" value="1"/>
</dbReference>
<comment type="caution">
    <text evidence="1">The sequence shown here is derived from an EMBL/GenBank/DDBJ whole genome shotgun (WGS) entry which is preliminary data.</text>
</comment>
<dbReference type="RefSeq" id="XP_058326937.1">
    <property type="nucleotide sequence ID" value="XM_058478607.1"/>
</dbReference>
<accession>A0A9W9NHK4</accession>
<gene>
    <name evidence="1" type="ORF">N7468_009311</name>
</gene>
<reference evidence="1" key="2">
    <citation type="journal article" date="2023" name="IMA Fungus">
        <title>Comparative genomic study of the Penicillium genus elucidates a diverse pangenome and 15 lateral gene transfer events.</title>
        <authorList>
            <person name="Petersen C."/>
            <person name="Sorensen T."/>
            <person name="Nielsen M.R."/>
            <person name="Sondergaard T.E."/>
            <person name="Sorensen J.L."/>
            <person name="Fitzpatrick D.A."/>
            <person name="Frisvad J.C."/>
            <person name="Nielsen K.L."/>
        </authorList>
    </citation>
    <scope>NUCLEOTIDE SEQUENCE</scope>
    <source>
        <strain evidence="1">IBT 19713</strain>
    </source>
</reference>
<dbReference type="AlphaFoldDB" id="A0A9W9NHK4"/>
<proteinExistence type="predicted"/>
<dbReference type="InterPro" id="IPR034660">
    <property type="entry name" value="DinB/YfiT-like"/>
</dbReference>
<dbReference type="EMBL" id="JAPQKS010000007">
    <property type="protein sequence ID" value="KAJ5220107.1"/>
    <property type="molecule type" value="Genomic_DNA"/>
</dbReference>
<dbReference type="SUPFAM" id="SSF109854">
    <property type="entry name" value="DinB/YfiT-like putative metalloenzymes"/>
    <property type="match status" value="1"/>
</dbReference>
<dbReference type="Pfam" id="PF09351">
    <property type="entry name" value="DUF1993"/>
    <property type="match status" value="1"/>
</dbReference>
<evidence type="ECO:0000313" key="1">
    <source>
        <dbReference type="EMBL" id="KAJ5220107.1"/>
    </source>
</evidence>
<evidence type="ECO:0008006" key="3">
    <source>
        <dbReference type="Google" id="ProtNLM"/>
    </source>
</evidence>
<dbReference type="OrthoDB" id="3724345at2759"/>
<organism evidence="1 2">
    <name type="scientific">Penicillium chermesinum</name>
    <dbReference type="NCBI Taxonomy" id="63820"/>
    <lineage>
        <taxon>Eukaryota</taxon>
        <taxon>Fungi</taxon>
        <taxon>Dikarya</taxon>
        <taxon>Ascomycota</taxon>
        <taxon>Pezizomycotina</taxon>
        <taxon>Eurotiomycetes</taxon>
        <taxon>Eurotiomycetidae</taxon>
        <taxon>Eurotiales</taxon>
        <taxon>Aspergillaceae</taxon>
        <taxon>Penicillium</taxon>
    </lineage>
</organism>
<keyword evidence="2" id="KW-1185">Reference proteome</keyword>